<dbReference type="EnsemblMetazoa" id="ISCW019338-RA">
    <property type="protein sequence ID" value="ISCW019338-PA"/>
    <property type="gene ID" value="ISCW019338"/>
</dbReference>
<evidence type="ECO:0000313" key="2">
    <source>
        <dbReference type="EMBL" id="EEC09937.1"/>
    </source>
</evidence>
<protein>
    <submittedName>
        <fullName evidence="2 3">Uncharacterized protein</fullName>
    </submittedName>
</protein>
<dbReference type="EMBL" id="ABJB010083490">
    <property type="status" value="NOT_ANNOTATED_CDS"/>
    <property type="molecule type" value="Genomic_DNA"/>
</dbReference>
<gene>
    <name evidence="2" type="ORF">IscW_ISCW019338</name>
</gene>
<dbReference type="Proteomes" id="UP000001555">
    <property type="component" value="Unassembled WGS sequence"/>
</dbReference>
<keyword evidence="4" id="KW-1185">Reference proteome</keyword>
<sequence length="96" mass="11003">MRQKANPTNTTTKLLHFKSDRQRELRSRRGARVSDEGSGPVNNFLGEKFRPSYLRVQSPARDWGSCEKLTRSRAECLLIDPRLRFAASPRLAFPCP</sequence>
<evidence type="ECO:0000256" key="1">
    <source>
        <dbReference type="SAM" id="MobiDB-lite"/>
    </source>
</evidence>
<dbReference type="VEuPathDB" id="VectorBase:ISCW019338"/>
<feature type="compositionally biased region" description="Basic and acidic residues" evidence="1">
    <location>
        <begin position="17"/>
        <end position="35"/>
    </location>
</feature>
<dbReference type="HOGENOM" id="CLU_2362049_0_0_1"/>
<dbReference type="AlphaFoldDB" id="B7PTL5"/>
<reference evidence="2 4" key="1">
    <citation type="submission" date="2008-03" db="EMBL/GenBank/DDBJ databases">
        <title>Annotation of Ixodes scapularis.</title>
        <authorList>
            <consortium name="Ixodes scapularis Genome Project Consortium"/>
            <person name="Caler E."/>
            <person name="Hannick L.I."/>
            <person name="Bidwell S."/>
            <person name="Joardar V."/>
            <person name="Thiagarajan M."/>
            <person name="Amedeo P."/>
            <person name="Galinsky K.J."/>
            <person name="Schobel S."/>
            <person name="Inman J."/>
            <person name="Hostetler J."/>
            <person name="Miller J."/>
            <person name="Hammond M."/>
            <person name="Megy K."/>
            <person name="Lawson D."/>
            <person name="Kodira C."/>
            <person name="Sutton G."/>
            <person name="Meyer J."/>
            <person name="Hill C.A."/>
            <person name="Birren B."/>
            <person name="Nene V."/>
            <person name="Collins F."/>
            <person name="Alarcon-Chaidez F."/>
            <person name="Wikel S."/>
            <person name="Strausberg R."/>
        </authorList>
    </citation>
    <scope>NUCLEOTIDE SEQUENCE [LARGE SCALE GENOMIC DNA]</scope>
    <source>
        <strain evidence="4">Wikel</strain>
        <strain evidence="2">Wikel colony</strain>
    </source>
</reference>
<dbReference type="InParanoid" id="B7PTL5"/>
<evidence type="ECO:0000313" key="3">
    <source>
        <dbReference type="EnsemblMetazoa" id="ISCW019338-PA"/>
    </source>
</evidence>
<proteinExistence type="predicted"/>
<feature type="region of interest" description="Disordered" evidence="1">
    <location>
        <begin position="1"/>
        <end position="42"/>
    </location>
</feature>
<accession>B7PTL5</accession>
<dbReference type="PaxDb" id="6945-B7PTL5"/>
<dbReference type="EMBL" id="DS786800">
    <property type="protein sequence ID" value="EEC09937.1"/>
    <property type="molecule type" value="Genomic_DNA"/>
</dbReference>
<organism>
    <name type="scientific">Ixodes scapularis</name>
    <name type="common">Black-legged tick</name>
    <name type="synonym">Deer tick</name>
    <dbReference type="NCBI Taxonomy" id="6945"/>
    <lineage>
        <taxon>Eukaryota</taxon>
        <taxon>Metazoa</taxon>
        <taxon>Ecdysozoa</taxon>
        <taxon>Arthropoda</taxon>
        <taxon>Chelicerata</taxon>
        <taxon>Arachnida</taxon>
        <taxon>Acari</taxon>
        <taxon>Parasitiformes</taxon>
        <taxon>Ixodida</taxon>
        <taxon>Ixodoidea</taxon>
        <taxon>Ixodidae</taxon>
        <taxon>Ixodinae</taxon>
        <taxon>Ixodes</taxon>
    </lineage>
</organism>
<dbReference type="VEuPathDB" id="VectorBase:ISCI019338"/>
<feature type="compositionally biased region" description="Polar residues" evidence="1">
    <location>
        <begin position="1"/>
        <end position="13"/>
    </location>
</feature>
<name>B7PTL5_IXOSC</name>
<evidence type="ECO:0000313" key="4">
    <source>
        <dbReference type="Proteomes" id="UP000001555"/>
    </source>
</evidence>
<reference evidence="3" key="2">
    <citation type="submission" date="2020-05" db="UniProtKB">
        <authorList>
            <consortium name="EnsemblMetazoa"/>
        </authorList>
    </citation>
    <scope>IDENTIFICATION</scope>
    <source>
        <strain evidence="3">wikel</strain>
    </source>
</reference>